<dbReference type="AlphaFoldDB" id="A0AB34FX97"/>
<reference evidence="1" key="1">
    <citation type="submission" date="2023-01" db="EMBL/GenBank/DDBJ databases">
        <title>The growth and conidiation of Purpureocillium lavendulum are regulated by nitrogen source and histone H3K14 acetylation.</title>
        <authorList>
            <person name="Tang P."/>
            <person name="Han J."/>
            <person name="Zhang C."/>
            <person name="Tang P."/>
            <person name="Qi F."/>
            <person name="Zhang K."/>
            <person name="Liang L."/>
        </authorList>
    </citation>
    <scope>NUCLEOTIDE SEQUENCE</scope>
    <source>
        <strain evidence="1">YMF1.00683</strain>
    </source>
</reference>
<comment type="caution">
    <text evidence="1">The sequence shown here is derived from an EMBL/GenBank/DDBJ whole genome shotgun (WGS) entry which is preliminary data.</text>
</comment>
<name>A0AB34FX97_9HYPO</name>
<evidence type="ECO:0000313" key="2">
    <source>
        <dbReference type="Proteomes" id="UP001163105"/>
    </source>
</evidence>
<organism evidence="1 2">
    <name type="scientific">Purpureocillium lavendulum</name>
    <dbReference type="NCBI Taxonomy" id="1247861"/>
    <lineage>
        <taxon>Eukaryota</taxon>
        <taxon>Fungi</taxon>
        <taxon>Dikarya</taxon>
        <taxon>Ascomycota</taxon>
        <taxon>Pezizomycotina</taxon>
        <taxon>Sordariomycetes</taxon>
        <taxon>Hypocreomycetidae</taxon>
        <taxon>Hypocreales</taxon>
        <taxon>Ophiocordycipitaceae</taxon>
        <taxon>Purpureocillium</taxon>
    </lineage>
</organism>
<dbReference type="Proteomes" id="UP001163105">
    <property type="component" value="Unassembled WGS sequence"/>
</dbReference>
<evidence type="ECO:0000313" key="1">
    <source>
        <dbReference type="EMBL" id="KAJ6443729.1"/>
    </source>
</evidence>
<gene>
    <name evidence="1" type="ORF">O9K51_02115</name>
</gene>
<accession>A0AB34FX97</accession>
<protein>
    <submittedName>
        <fullName evidence="1">ABC bile acid transporter</fullName>
    </submittedName>
</protein>
<sequence>MILTFILNFTRDTVKSLDVNLVTGSGAMPVTQAPASPMPASPTNNSIVFKTPTSQLVYDIGQQSYWTVRNTSWERIHDVPTITIKKSEARKFLRVCDTWEKVVAQLATFFPGIQPAESRTLSHSILFFNALHDSIIVLRKKENSSLAQFKMDKLGVPPINSVPHLLPFLRPRFITGCACPRIQTFPTFLFCPNCATFRARQVKSGIVSYSTISIVGKLTFNKLVADSLAMYCADTQSGKFIIENTFSTLDAIFHLAAIRNIPATQEQIVRLILQHCLSVRQLSDNAVVSWAYHYKAKEFGLGDAISLLRLGLAIGTLGTLS</sequence>
<proteinExistence type="predicted"/>
<dbReference type="EMBL" id="JAQHRD010000002">
    <property type="protein sequence ID" value="KAJ6443729.1"/>
    <property type="molecule type" value="Genomic_DNA"/>
</dbReference>
<keyword evidence="2" id="KW-1185">Reference proteome</keyword>